<dbReference type="AlphaFoldDB" id="A0A7J0DX89"/>
<evidence type="ECO:0000313" key="3">
    <source>
        <dbReference type="Proteomes" id="UP000585474"/>
    </source>
</evidence>
<comment type="caution">
    <text evidence="2">The sequence shown here is derived from an EMBL/GenBank/DDBJ whole genome shotgun (WGS) entry which is preliminary data.</text>
</comment>
<gene>
    <name evidence="2" type="ORF">Acr_00g0091680</name>
</gene>
<dbReference type="SUPFAM" id="SSF51197">
    <property type="entry name" value="Clavaminate synthase-like"/>
    <property type="match status" value="1"/>
</dbReference>
<dbReference type="InterPro" id="IPR044861">
    <property type="entry name" value="IPNS-like_FE2OG_OXY"/>
</dbReference>
<dbReference type="InterPro" id="IPR027443">
    <property type="entry name" value="IPNS-like_sf"/>
</dbReference>
<reference evidence="3" key="1">
    <citation type="submission" date="2019-07" db="EMBL/GenBank/DDBJ databases">
        <title>De Novo Assembly of kiwifruit Actinidia rufa.</title>
        <authorList>
            <person name="Sugita-Konishi S."/>
            <person name="Sato K."/>
            <person name="Mori E."/>
            <person name="Abe Y."/>
            <person name="Kisaki G."/>
            <person name="Hamano K."/>
            <person name="Suezawa K."/>
            <person name="Otani M."/>
            <person name="Fukuda T."/>
            <person name="Manabe T."/>
            <person name="Gomi K."/>
            <person name="Tabuchi M."/>
            <person name="Akimitsu K."/>
            <person name="Kataoka I."/>
        </authorList>
    </citation>
    <scope>NUCLEOTIDE SEQUENCE [LARGE SCALE GENOMIC DNA]</scope>
    <source>
        <strain evidence="3">cv. Fuchu</strain>
    </source>
</reference>
<accession>A0A7J0DX89</accession>
<protein>
    <recommendedName>
        <fullName evidence="1">Isopenicillin N synthase-like Fe(2+) 2OG dioxygenase domain-containing protein</fullName>
    </recommendedName>
</protein>
<dbReference type="Pfam" id="PF03171">
    <property type="entry name" value="2OG-FeII_Oxy"/>
    <property type="match status" value="1"/>
</dbReference>
<dbReference type="Proteomes" id="UP000585474">
    <property type="component" value="Unassembled WGS sequence"/>
</dbReference>
<keyword evidence="3" id="KW-1185">Reference proteome</keyword>
<feature type="domain" description="Isopenicillin N synthase-like Fe(2+) 2OG dioxygenase" evidence="1">
    <location>
        <begin position="31"/>
        <end position="65"/>
    </location>
</feature>
<evidence type="ECO:0000313" key="2">
    <source>
        <dbReference type="EMBL" id="GFS44718.1"/>
    </source>
</evidence>
<proteinExistence type="predicted"/>
<dbReference type="EMBL" id="BJWL01000442">
    <property type="protein sequence ID" value="GFS44718.1"/>
    <property type="molecule type" value="Genomic_DNA"/>
</dbReference>
<evidence type="ECO:0000259" key="1">
    <source>
        <dbReference type="Pfam" id="PF03171"/>
    </source>
</evidence>
<sequence length="114" mass="12806">MPRRRLEKLWRGSSKVGKDPTKVGDAPTRLDLMWIITNGLYRSAQHRAITNVGKARLSVATFHDPAKTRIICPASELISESSPLRYCQVTYGDYVSSWYTNGPDGKRNIDGLLL</sequence>
<organism evidence="2 3">
    <name type="scientific">Actinidia rufa</name>
    <dbReference type="NCBI Taxonomy" id="165716"/>
    <lineage>
        <taxon>Eukaryota</taxon>
        <taxon>Viridiplantae</taxon>
        <taxon>Streptophyta</taxon>
        <taxon>Embryophyta</taxon>
        <taxon>Tracheophyta</taxon>
        <taxon>Spermatophyta</taxon>
        <taxon>Magnoliopsida</taxon>
        <taxon>eudicotyledons</taxon>
        <taxon>Gunneridae</taxon>
        <taxon>Pentapetalae</taxon>
        <taxon>asterids</taxon>
        <taxon>Ericales</taxon>
        <taxon>Actinidiaceae</taxon>
        <taxon>Actinidia</taxon>
    </lineage>
</organism>
<dbReference type="Gene3D" id="2.60.120.330">
    <property type="entry name" value="B-lactam Antibiotic, Isopenicillin N Synthase, Chain"/>
    <property type="match status" value="1"/>
</dbReference>
<name>A0A7J0DX89_9ERIC</name>
<dbReference type="OrthoDB" id="288590at2759"/>